<feature type="non-terminal residue" evidence="2">
    <location>
        <position position="1"/>
    </location>
</feature>
<accession>A0A6J4NPU6</accession>
<gene>
    <name evidence="2" type="ORF">AVDCRST_MAG60-1563</name>
</gene>
<proteinExistence type="predicted"/>
<dbReference type="AlphaFoldDB" id="A0A6J4NPU6"/>
<keyword evidence="2" id="KW-0808">Transferase</keyword>
<dbReference type="GO" id="GO:0016740">
    <property type="term" value="F:transferase activity"/>
    <property type="evidence" value="ECO:0007669"/>
    <property type="project" value="UniProtKB-KW"/>
</dbReference>
<name>A0A6J4NPU6_9ACTN</name>
<evidence type="ECO:0000256" key="1">
    <source>
        <dbReference type="SAM" id="MobiDB-lite"/>
    </source>
</evidence>
<evidence type="ECO:0000313" key="2">
    <source>
        <dbReference type="EMBL" id="CAA9391469.1"/>
    </source>
</evidence>
<organism evidence="2">
    <name type="scientific">uncultured Nocardioides sp</name>
    <dbReference type="NCBI Taxonomy" id="198441"/>
    <lineage>
        <taxon>Bacteria</taxon>
        <taxon>Bacillati</taxon>
        <taxon>Actinomycetota</taxon>
        <taxon>Actinomycetes</taxon>
        <taxon>Propionibacteriales</taxon>
        <taxon>Nocardioidaceae</taxon>
        <taxon>Nocardioides</taxon>
        <taxon>environmental samples</taxon>
    </lineage>
</organism>
<feature type="non-terminal residue" evidence="2">
    <location>
        <position position="87"/>
    </location>
</feature>
<protein>
    <submittedName>
        <fullName evidence="2">Mycofactocin system glycosyltransferase</fullName>
    </submittedName>
</protein>
<sequence length="87" mass="8464">TGGPRRRSAPSSPAASGARWSSPPSSRASPTGPASARPAPGPRTPWATSSPTASTTSPTAPACGGAPGATARPRHCAPISPGRDPID</sequence>
<dbReference type="EMBL" id="CADCUN010000170">
    <property type="protein sequence ID" value="CAA9391469.1"/>
    <property type="molecule type" value="Genomic_DNA"/>
</dbReference>
<feature type="region of interest" description="Disordered" evidence="1">
    <location>
        <begin position="1"/>
        <end position="87"/>
    </location>
</feature>
<feature type="compositionally biased region" description="Low complexity" evidence="1">
    <location>
        <begin position="9"/>
        <end position="71"/>
    </location>
</feature>
<reference evidence="2" key="1">
    <citation type="submission" date="2020-02" db="EMBL/GenBank/DDBJ databases">
        <authorList>
            <person name="Meier V. D."/>
        </authorList>
    </citation>
    <scope>NUCLEOTIDE SEQUENCE</scope>
    <source>
        <strain evidence="2">AVDCRST_MAG60</strain>
    </source>
</reference>